<feature type="region of interest" description="Disordered" evidence="1">
    <location>
        <begin position="452"/>
        <end position="477"/>
    </location>
</feature>
<dbReference type="PANTHER" id="PTHR34814:SF2">
    <property type="entry name" value="DUF3533 DOMAIN-CONTAINING PROTEIN"/>
    <property type="match status" value="1"/>
</dbReference>
<evidence type="ECO:0000256" key="2">
    <source>
        <dbReference type="SAM" id="Phobius"/>
    </source>
</evidence>
<feature type="transmembrane region" description="Helical" evidence="2">
    <location>
        <begin position="48"/>
        <end position="68"/>
    </location>
</feature>
<dbReference type="AlphaFoldDB" id="A0A8E2F977"/>
<keyword evidence="2" id="KW-0812">Transmembrane</keyword>
<feature type="transmembrane region" description="Helical" evidence="2">
    <location>
        <begin position="274"/>
        <end position="299"/>
    </location>
</feature>
<dbReference type="GO" id="GO:0016020">
    <property type="term" value="C:membrane"/>
    <property type="evidence" value="ECO:0007669"/>
    <property type="project" value="TreeGrafter"/>
</dbReference>
<dbReference type="EMBL" id="KV748849">
    <property type="protein sequence ID" value="OCL12638.1"/>
    <property type="molecule type" value="Genomic_DNA"/>
</dbReference>
<evidence type="ECO:0000256" key="1">
    <source>
        <dbReference type="SAM" id="MobiDB-lite"/>
    </source>
</evidence>
<protein>
    <submittedName>
        <fullName evidence="4">Putative Nitrosoguanidine resistance protein SNG1</fullName>
    </submittedName>
</protein>
<feature type="transmembrane region" description="Helical" evidence="2">
    <location>
        <begin position="395"/>
        <end position="416"/>
    </location>
</feature>
<keyword evidence="2" id="KW-0472">Membrane</keyword>
<keyword evidence="2" id="KW-1133">Transmembrane helix</keyword>
<dbReference type="PANTHER" id="PTHR34814">
    <property type="entry name" value="NITROSOGUANIDINE RESISTANCE PROTEIN SNG1"/>
    <property type="match status" value="1"/>
</dbReference>
<proteinExistence type="predicted"/>
<organism evidence="4 5">
    <name type="scientific">Glonium stellatum</name>
    <dbReference type="NCBI Taxonomy" id="574774"/>
    <lineage>
        <taxon>Eukaryota</taxon>
        <taxon>Fungi</taxon>
        <taxon>Dikarya</taxon>
        <taxon>Ascomycota</taxon>
        <taxon>Pezizomycotina</taxon>
        <taxon>Dothideomycetes</taxon>
        <taxon>Pleosporomycetidae</taxon>
        <taxon>Gloniales</taxon>
        <taxon>Gloniaceae</taxon>
        <taxon>Glonium</taxon>
    </lineage>
</organism>
<feature type="transmembrane region" description="Helical" evidence="2">
    <location>
        <begin position="342"/>
        <end position="366"/>
    </location>
</feature>
<keyword evidence="5" id="KW-1185">Reference proteome</keyword>
<evidence type="ECO:0000313" key="4">
    <source>
        <dbReference type="EMBL" id="OCL12638.1"/>
    </source>
</evidence>
<feature type="transmembrane region" description="Helical" evidence="2">
    <location>
        <begin position="311"/>
        <end position="335"/>
    </location>
</feature>
<dbReference type="InterPro" id="IPR022703">
    <property type="entry name" value="DUF3533"/>
</dbReference>
<dbReference type="Pfam" id="PF12051">
    <property type="entry name" value="DUF3533"/>
    <property type="match status" value="1"/>
</dbReference>
<accession>A0A8E2F977</accession>
<sequence length="519" mass="58835">MSQKNTHNIFETLQIWRLYPKAHENRLPVNHPTLRGPRHAFFKAAGRNFALLQILFLGLFAYIFGSLFQQDSHIHNLNVLFVDYDGGIIGTTVRNAYRSLQGNSFPTLIERAGSDFPTPDDLQHEVCDARYWAALYISSGASNKVQAVAAGQSTNYNKNDIISYIWNEARYSAVIDSAISTNLQTLSSVARVEYANRNWTDTIQTPSTASFSVFAEPWNLNSVNIQPTMQGSRLIYNTLVIILILIQEFFYLGTINTLYEAFKIYSRLCPHRIIIFRNVVSVAYCLLGSLSTAGAIWAFRAGWNVNGNQFALTWAILWLFAHVNFLTLDVFSIWLPPPYVPMALITWVVFNVTSILLPFALSPAFYRWAYVMPAHEVYQVLLDIWSGGCNPQLRYALPILFALELSGLFLSGLGVYRRCHYAVIREEAEKEAFQMRLDTALAFEQRKRAEDKQKIGRTSSEIKEADEPQEEAELEKDREELASAIELDNTKLQRERTKASTSMGFGPAFGFQFGTEDGS</sequence>
<dbReference type="InterPro" id="IPR053001">
    <property type="entry name" value="MNNG_permease-like"/>
</dbReference>
<gene>
    <name evidence="4" type="ORF">AOQ84DRAFT_333953</name>
</gene>
<feature type="transmembrane region" description="Helical" evidence="2">
    <location>
        <begin position="234"/>
        <end position="253"/>
    </location>
</feature>
<evidence type="ECO:0000259" key="3">
    <source>
        <dbReference type="Pfam" id="PF12051"/>
    </source>
</evidence>
<dbReference type="Proteomes" id="UP000250140">
    <property type="component" value="Unassembled WGS sequence"/>
</dbReference>
<feature type="compositionally biased region" description="Basic and acidic residues" evidence="1">
    <location>
        <begin position="452"/>
        <end position="466"/>
    </location>
</feature>
<feature type="domain" description="DUF3533" evidence="3">
    <location>
        <begin position="49"/>
        <end position="404"/>
    </location>
</feature>
<name>A0A8E2F977_9PEZI</name>
<reference evidence="4 5" key="1">
    <citation type="journal article" date="2016" name="Nat. Commun.">
        <title>Ectomycorrhizal ecology is imprinted in the genome of the dominant symbiotic fungus Cenococcum geophilum.</title>
        <authorList>
            <consortium name="DOE Joint Genome Institute"/>
            <person name="Peter M."/>
            <person name="Kohler A."/>
            <person name="Ohm R.A."/>
            <person name="Kuo A."/>
            <person name="Krutzmann J."/>
            <person name="Morin E."/>
            <person name="Arend M."/>
            <person name="Barry K.W."/>
            <person name="Binder M."/>
            <person name="Choi C."/>
            <person name="Clum A."/>
            <person name="Copeland A."/>
            <person name="Grisel N."/>
            <person name="Haridas S."/>
            <person name="Kipfer T."/>
            <person name="LaButti K."/>
            <person name="Lindquist E."/>
            <person name="Lipzen A."/>
            <person name="Maire R."/>
            <person name="Meier B."/>
            <person name="Mihaltcheva S."/>
            <person name="Molinier V."/>
            <person name="Murat C."/>
            <person name="Poggeler S."/>
            <person name="Quandt C.A."/>
            <person name="Sperisen C."/>
            <person name="Tritt A."/>
            <person name="Tisserant E."/>
            <person name="Crous P.W."/>
            <person name="Henrissat B."/>
            <person name="Nehls U."/>
            <person name="Egli S."/>
            <person name="Spatafora J.W."/>
            <person name="Grigoriev I.V."/>
            <person name="Martin F.M."/>
        </authorList>
    </citation>
    <scope>NUCLEOTIDE SEQUENCE [LARGE SCALE GENOMIC DNA]</scope>
    <source>
        <strain evidence="4 5">CBS 207.34</strain>
    </source>
</reference>
<evidence type="ECO:0000313" key="5">
    <source>
        <dbReference type="Proteomes" id="UP000250140"/>
    </source>
</evidence>
<dbReference type="OrthoDB" id="2140105at2759"/>